<evidence type="ECO:0000313" key="2">
    <source>
        <dbReference type="EMBL" id="CAA9305068.1"/>
    </source>
</evidence>
<dbReference type="Gene3D" id="3.90.1570.10">
    <property type="entry name" value="tt1808, chain A"/>
    <property type="match status" value="1"/>
</dbReference>
<dbReference type="SUPFAM" id="SSF52980">
    <property type="entry name" value="Restriction endonuclease-like"/>
    <property type="match status" value="1"/>
</dbReference>
<dbReference type="InterPro" id="IPR008538">
    <property type="entry name" value="Uma2"/>
</dbReference>
<dbReference type="PANTHER" id="PTHR36558">
    <property type="entry name" value="GLR1098 PROTEIN"/>
    <property type="match status" value="1"/>
</dbReference>
<dbReference type="InterPro" id="IPR011335">
    <property type="entry name" value="Restrct_endonuc-II-like"/>
</dbReference>
<protein>
    <recommendedName>
        <fullName evidence="1">Putative restriction endonuclease domain-containing protein</fullName>
    </recommendedName>
</protein>
<sequence length="197" mass="22775">MVPQPRTTKSAEEYLAFERSTDQRHEYDGAAIYPMAGASEQHIQICVNLYGLFYNQFRRRDCMVYTSDMRVHIPLSGLYTYPDVSALCGSPQFLDGHRDTLLNPTVIIEVLSPSTETYDRGKKFRNYRTLPSLQEYLLIEQDTMHVEHYTRQPNGQWLLAEVSELRESLVLSSIDCALEVMDIYEKVLPDQTQDRAP</sequence>
<dbReference type="EMBL" id="CADCTR010001635">
    <property type="protein sequence ID" value="CAA9305068.1"/>
    <property type="molecule type" value="Genomic_DNA"/>
</dbReference>
<name>A0A6J4KHY4_9CHLR</name>
<reference evidence="2" key="1">
    <citation type="submission" date="2020-02" db="EMBL/GenBank/DDBJ databases">
        <authorList>
            <person name="Meier V. D."/>
        </authorList>
    </citation>
    <scope>NUCLEOTIDE SEQUENCE</scope>
    <source>
        <strain evidence="2">AVDCRST_MAG93</strain>
    </source>
</reference>
<proteinExistence type="predicted"/>
<evidence type="ECO:0000259" key="1">
    <source>
        <dbReference type="Pfam" id="PF05685"/>
    </source>
</evidence>
<dbReference type="Pfam" id="PF05685">
    <property type="entry name" value="Uma2"/>
    <property type="match status" value="1"/>
</dbReference>
<gene>
    <name evidence="2" type="ORF">AVDCRST_MAG93-4866</name>
</gene>
<dbReference type="CDD" id="cd06260">
    <property type="entry name" value="DUF820-like"/>
    <property type="match status" value="1"/>
</dbReference>
<dbReference type="PANTHER" id="PTHR36558:SF1">
    <property type="entry name" value="RESTRICTION ENDONUCLEASE DOMAIN-CONTAINING PROTEIN-RELATED"/>
    <property type="match status" value="1"/>
</dbReference>
<dbReference type="InterPro" id="IPR012296">
    <property type="entry name" value="Nuclease_put_TT1808"/>
</dbReference>
<organism evidence="2">
    <name type="scientific">uncultured Chloroflexia bacterium</name>
    <dbReference type="NCBI Taxonomy" id="1672391"/>
    <lineage>
        <taxon>Bacteria</taxon>
        <taxon>Bacillati</taxon>
        <taxon>Chloroflexota</taxon>
        <taxon>Chloroflexia</taxon>
        <taxon>environmental samples</taxon>
    </lineage>
</organism>
<accession>A0A6J4KHY4</accession>
<dbReference type="AlphaFoldDB" id="A0A6J4KHY4"/>
<feature type="domain" description="Putative restriction endonuclease" evidence="1">
    <location>
        <begin position="12"/>
        <end position="171"/>
    </location>
</feature>